<organism evidence="1 2">
    <name type="scientific">Trachipleistophora hominis</name>
    <name type="common">Microsporidian parasite</name>
    <dbReference type="NCBI Taxonomy" id="72359"/>
    <lineage>
        <taxon>Eukaryota</taxon>
        <taxon>Fungi</taxon>
        <taxon>Fungi incertae sedis</taxon>
        <taxon>Microsporidia</taxon>
        <taxon>Pleistophoridae</taxon>
        <taxon>Trachipleistophora</taxon>
    </lineage>
</organism>
<proteinExistence type="predicted"/>
<evidence type="ECO:0000313" key="2">
    <source>
        <dbReference type="Proteomes" id="UP000011185"/>
    </source>
</evidence>
<accession>L7JTH6</accession>
<name>L7JTH6_TRAHO</name>
<dbReference type="EMBL" id="JH994030">
    <property type="protein sequence ID" value="ELQ74699.1"/>
    <property type="molecule type" value="Genomic_DNA"/>
</dbReference>
<keyword evidence="1" id="KW-0547">Nucleotide-binding</keyword>
<keyword evidence="2" id="KW-1185">Reference proteome</keyword>
<dbReference type="Proteomes" id="UP000011185">
    <property type="component" value="Unassembled WGS sequence"/>
</dbReference>
<reference evidence="1 2" key="1">
    <citation type="journal article" date="2012" name="PLoS Pathog.">
        <title>The genome of the obligate intracellular parasite Trachipleistophora hominis: new insights into microsporidian genome dynamics and reductive evolution.</title>
        <authorList>
            <person name="Heinz E."/>
            <person name="Williams T.A."/>
            <person name="Nakjang S."/>
            <person name="Noel C.J."/>
            <person name="Swan D.C."/>
            <person name="Goldberg A.V."/>
            <person name="Harris S.R."/>
            <person name="Weinmaier T."/>
            <person name="Markert S."/>
            <person name="Becher D."/>
            <person name="Bernhardt J."/>
            <person name="Dagan T."/>
            <person name="Hacker C."/>
            <person name="Lucocq J.M."/>
            <person name="Schweder T."/>
            <person name="Rattei T."/>
            <person name="Hall N."/>
            <person name="Hirt R.P."/>
            <person name="Embley T.M."/>
        </authorList>
    </citation>
    <scope>NUCLEOTIDE SEQUENCE [LARGE SCALE GENOMIC DNA]</scope>
</reference>
<evidence type="ECO:0000313" key="1">
    <source>
        <dbReference type="EMBL" id="ELQ74699.1"/>
    </source>
</evidence>
<dbReference type="InParanoid" id="L7JTH6"/>
<dbReference type="VEuPathDB" id="MicrosporidiaDB:THOM_2386"/>
<dbReference type="HOGENOM" id="CLU_2499469_0_0_1"/>
<keyword evidence="1" id="KW-0067">ATP-binding</keyword>
<gene>
    <name evidence="1" type="ORF">THOM_2386</name>
</gene>
<protein>
    <submittedName>
        <fullName evidence="1">ATP-binding Cassette (ABC) Superfamily</fullName>
    </submittedName>
</protein>
<dbReference type="GO" id="GO:0005524">
    <property type="term" value="F:ATP binding"/>
    <property type="evidence" value="ECO:0007669"/>
    <property type="project" value="UniProtKB-KW"/>
</dbReference>
<dbReference type="AlphaFoldDB" id="L7JTH6"/>
<sequence length="86" mass="9909">MLLELLFQELKKFKSAFKQIIEMIFSSIVPELARFEKLLNIICAQIDELDEKNVLLCCLKPIQFTALFEIVCIGKEITFLKATRAA</sequence>